<evidence type="ECO:0000313" key="2">
    <source>
        <dbReference type="Proteomes" id="UP000694861"/>
    </source>
</evidence>
<sequence length="161" mass="18345">MVEFDMIDLGKMRYLLGIEVIQGFDGIFISQQKYAQEVLERFNMVQCNSVLNPVVPGFKLTKDEGGVEVDSIIYKQMVGSLMYLRSTRPDLMYIVSLISQYMERPIEAHLLAAKREERYVKGTIDLGISYKKGGKDELIGYTDSDYASDQDDRKSTQMCVA</sequence>
<dbReference type="GeneID" id="107881101"/>
<organism evidence="2 3">
    <name type="scientific">Prunus mume</name>
    <name type="common">Japanese apricot</name>
    <name type="synonym">Armeniaca mume</name>
    <dbReference type="NCBI Taxonomy" id="102107"/>
    <lineage>
        <taxon>Eukaryota</taxon>
        <taxon>Viridiplantae</taxon>
        <taxon>Streptophyta</taxon>
        <taxon>Embryophyta</taxon>
        <taxon>Tracheophyta</taxon>
        <taxon>Spermatophyta</taxon>
        <taxon>Magnoliopsida</taxon>
        <taxon>eudicotyledons</taxon>
        <taxon>Gunneridae</taxon>
        <taxon>Pentapetalae</taxon>
        <taxon>rosids</taxon>
        <taxon>fabids</taxon>
        <taxon>Rosales</taxon>
        <taxon>Rosaceae</taxon>
        <taxon>Amygdaloideae</taxon>
        <taxon>Amygdaleae</taxon>
        <taxon>Prunus</taxon>
    </lineage>
</organism>
<proteinExistence type="predicted"/>
<dbReference type="PANTHER" id="PTHR11439">
    <property type="entry name" value="GAG-POL-RELATED RETROTRANSPOSON"/>
    <property type="match status" value="1"/>
</dbReference>
<evidence type="ECO:0000313" key="3">
    <source>
        <dbReference type="RefSeq" id="XP_016649670.1"/>
    </source>
</evidence>
<dbReference type="PANTHER" id="PTHR11439:SF517">
    <property type="entry name" value="CYSTEINE-RICH RLK (RECEPTOR-LIKE PROTEIN KINASE) 8"/>
    <property type="match status" value="1"/>
</dbReference>
<evidence type="ECO:0000259" key="1">
    <source>
        <dbReference type="Pfam" id="PF07727"/>
    </source>
</evidence>
<dbReference type="RefSeq" id="XP_016649670.1">
    <property type="nucleotide sequence ID" value="XM_016794184.1"/>
</dbReference>
<keyword evidence="2" id="KW-1185">Reference proteome</keyword>
<name>A0ABM1LQJ3_PRUMU</name>
<reference evidence="3" key="2">
    <citation type="submission" date="2025-08" db="UniProtKB">
        <authorList>
            <consortium name="RefSeq"/>
        </authorList>
    </citation>
    <scope>IDENTIFICATION</scope>
</reference>
<dbReference type="Pfam" id="PF07727">
    <property type="entry name" value="RVT_2"/>
    <property type="match status" value="1"/>
</dbReference>
<accession>A0ABM1LQJ3</accession>
<protein>
    <submittedName>
        <fullName evidence="3">Uncharacterized mitochondrial protein AtMg00810-like</fullName>
    </submittedName>
</protein>
<feature type="domain" description="Reverse transcriptase Ty1/copia-type" evidence="1">
    <location>
        <begin position="3"/>
        <end position="55"/>
    </location>
</feature>
<dbReference type="Proteomes" id="UP000694861">
    <property type="component" value="Linkage group LG5"/>
</dbReference>
<gene>
    <name evidence="3" type="primary">LOC107881101</name>
</gene>
<dbReference type="InterPro" id="IPR013103">
    <property type="entry name" value="RVT_2"/>
</dbReference>
<reference evidence="2" key="1">
    <citation type="journal article" date="2012" name="Nat. Commun.">
        <title>The genome of Prunus mume.</title>
        <authorList>
            <person name="Zhang Q."/>
            <person name="Chen W."/>
            <person name="Sun L."/>
            <person name="Zhao F."/>
            <person name="Huang B."/>
            <person name="Yang W."/>
            <person name="Tao Y."/>
            <person name="Wang J."/>
            <person name="Yuan Z."/>
            <person name="Fan G."/>
            <person name="Xing Z."/>
            <person name="Han C."/>
            <person name="Pan H."/>
            <person name="Zhong X."/>
            <person name="Shi W."/>
            <person name="Liang X."/>
            <person name="Du D."/>
            <person name="Sun F."/>
            <person name="Xu Z."/>
            <person name="Hao R."/>
            <person name="Lv T."/>
            <person name="Lv Y."/>
            <person name="Zheng Z."/>
            <person name="Sun M."/>
            <person name="Luo L."/>
            <person name="Cai M."/>
            <person name="Gao Y."/>
            <person name="Wang J."/>
            <person name="Yin Y."/>
            <person name="Xu X."/>
            <person name="Cheng T."/>
            <person name="Wang J."/>
        </authorList>
    </citation>
    <scope>NUCLEOTIDE SEQUENCE [LARGE SCALE GENOMIC DNA]</scope>
</reference>